<dbReference type="InterPro" id="IPR010998">
    <property type="entry name" value="Integrase_recombinase_N"/>
</dbReference>
<dbReference type="PANTHER" id="PTHR33050">
    <property type="entry name" value="REVERSE TRANSCRIPTASE DOMAIN-CONTAINING PROTEIN"/>
    <property type="match status" value="1"/>
</dbReference>
<dbReference type="PROSITE" id="PS50878">
    <property type="entry name" value="RT_POL"/>
    <property type="match status" value="1"/>
</dbReference>
<dbReference type="EMBL" id="JAMKFB020000240">
    <property type="protein sequence ID" value="KAL0151550.1"/>
    <property type="molecule type" value="Genomic_DNA"/>
</dbReference>
<protein>
    <recommendedName>
        <fullName evidence="2">ribonuclease H</fullName>
        <ecNumber evidence="2">3.1.26.4</ecNumber>
    </recommendedName>
</protein>
<gene>
    <name evidence="6" type="ORF">M9458_053132</name>
</gene>
<feature type="region of interest" description="Disordered" evidence="4">
    <location>
        <begin position="381"/>
        <end position="400"/>
    </location>
</feature>
<evidence type="ECO:0000256" key="3">
    <source>
        <dbReference type="ARBA" id="ARBA00023125"/>
    </source>
</evidence>
<dbReference type="AlphaFoldDB" id="A0ABD0MN70"/>
<dbReference type="CDD" id="cd03714">
    <property type="entry name" value="RT_DIRS1"/>
    <property type="match status" value="1"/>
</dbReference>
<evidence type="ECO:0000259" key="5">
    <source>
        <dbReference type="PROSITE" id="PS50878"/>
    </source>
</evidence>
<comment type="similarity">
    <text evidence="1">Belongs to the beta type-B retroviral polymerase family. HERV class-II K(HML-2) pol subfamily.</text>
</comment>
<dbReference type="SUPFAM" id="SSF47823">
    <property type="entry name" value="lambda integrase-like, N-terminal domain"/>
    <property type="match status" value="1"/>
</dbReference>
<evidence type="ECO:0000313" key="6">
    <source>
        <dbReference type="EMBL" id="KAL0151550.1"/>
    </source>
</evidence>
<evidence type="ECO:0000256" key="2">
    <source>
        <dbReference type="ARBA" id="ARBA00012180"/>
    </source>
</evidence>
<dbReference type="EC" id="3.1.26.4" evidence="2"/>
<keyword evidence="3" id="KW-0238">DNA-binding</keyword>
<dbReference type="Gene3D" id="1.10.150.130">
    <property type="match status" value="1"/>
</dbReference>
<comment type="caution">
    <text evidence="6">The sequence shown here is derived from an EMBL/GenBank/DDBJ whole genome shotgun (WGS) entry which is preliminary data.</text>
</comment>
<keyword evidence="7" id="KW-1185">Reference proteome</keyword>
<organism evidence="6 7">
    <name type="scientific">Cirrhinus mrigala</name>
    <name type="common">Mrigala</name>
    <dbReference type="NCBI Taxonomy" id="683832"/>
    <lineage>
        <taxon>Eukaryota</taxon>
        <taxon>Metazoa</taxon>
        <taxon>Chordata</taxon>
        <taxon>Craniata</taxon>
        <taxon>Vertebrata</taxon>
        <taxon>Euteleostomi</taxon>
        <taxon>Actinopterygii</taxon>
        <taxon>Neopterygii</taxon>
        <taxon>Teleostei</taxon>
        <taxon>Ostariophysi</taxon>
        <taxon>Cypriniformes</taxon>
        <taxon>Cyprinidae</taxon>
        <taxon>Labeoninae</taxon>
        <taxon>Labeonini</taxon>
        <taxon>Cirrhinus</taxon>
    </lineage>
</organism>
<dbReference type="SUPFAM" id="SSF56672">
    <property type="entry name" value="DNA/RNA polymerases"/>
    <property type="match status" value="1"/>
</dbReference>
<dbReference type="Proteomes" id="UP001529510">
    <property type="component" value="Unassembled WGS sequence"/>
</dbReference>
<sequence length="536" mass="60332">MSAAEGKSALVLEEEIASLLRKRAIRVVPPEDSHQGFYSRYFVIPKRGGGLRPILDLRILNKHLRKYKFKMPTFKTPSHFIHEKDWFTLVDLEDVNFHIGIYPAHRKFLRFAYQGTAYEFMTVPFWLSLAPRTFCRCIEAALSLLRTAGLRVSAYLDNLLLCSPSRQQAETDTKMLVSHLERLGFKINETKSCLVPTQEIVYLGLRLNSDQYQAFLSEERIRSIRSCLSLFQKGRKVPFRLCLRLLGLMASTVSVIPLGLLRMREFQNWTAALHLCPKRHLNRKVMVSALCMRTLRYWKNCSFLESGTPLGAVSMRKVVTTDASLSARDGAKRTALRISSVNPDHTNSEKGKRVWPLSHTDCPKLAGESVAGGDNAAFSRPAMASPATQRSSLAGAQGRYSTPPRTGLLFGLGPVIKTTQNAGAASTRSAYDKKWNVFEQWCVHKRIVPFLCSVADVLCFLQELLDKGRAFSTIKVYLAAISACHVGIDDNTMGRHPLVCRFMRGAQRLNRVSRPLIPLWDLSVVINAHLVHLLSL</sequence>
<evidence type="ECO:0000256" key="4">
    <source>
        <dbReference type="SAM" id="MobiDB-lite"/>
    </source>
</evidence>
<dbReference type="Gene3D" id="3.10.10.10">
    <property type="entry name" value="HIV Type 1 Reverse Transcriptase, subunit A, domain 1"/>
    <property type="match status" value="1"/>
</dbReference>
<feature type="domain" description="Reverse transcriptase" evidence="5">
    <location>
        <begin position="25"/>
        <end position="207"/>
    </location>
</feature>
<name>A0ABD0MN70_CIRMR</name>
<dbReference type="Gene3D" id="3.30.70.270">
    <property type="match status" value="1"/>
</dbReference>
<accession>A0ABD0MN70</accession>
<reference evidence="6 7" key="1">
    <citation type="submission" date="2024-05" db="EMBL/GenBank/DDBJ databases">
        <title>Genome sequencing and assembly of Indian major carp, Cirrhinus mrigala (Hamilton, 1822).</title>
        <authorList>
            <person name="Mohindra V."/>
            <person name="Chowdhury L.M."/>
            <person name="Lal K."/>
            <person name="Jena J.K."/>
        </authorList>
    </citation>
    <scope>NUCLEOTIDE SEQUENCE [LARGE SCALE GENOMIC DNA]</scope>
    <source>
        <strain evidence="6">CM1030</strain>
        <tissue evidence="6">Blood</tissue>
    </source>
</reference>
<dbReference type="InterPro" id="IPR052055">
    <property type="entry name" value="Hepadnavirus_pol/RT"/>
</dbReference>
<dbReference type="PANTHER" id="PTHR33050:SF7">
    <property type="entry name" value="RIBONUCLEASE H"/>
    <property type="match status" value="1"/>
</dbReference>
<dbReference type="GO" id="GO:0003677">
    <property type="term" value="F:DNA binding"/>
    <property type="evidence" value="ECO:0007669"/>
    <property type="project" value="UniProtKB-KW"/>
</dbReference>
<dbReference type="Pfam" id="PF00078">
    <property type="entry name" value="RVT_1"/>
    <property type="match status" value="1"/>
</dbReference>
<dbReference type="InterPro" id="IPR000477">
    <property type="entry name" value="RT_dom"/>
</dbReference>
<dbReference type="GO" id="GO:0004523">
    <property type="term" value="F:RNA-DNA hybrid ribonuclease activity"/>
    <property type="evidence" value="ECO:0007669"/>
    <property type="project" value="UniProtKB-EC"/>
</dbReference>
<evidence type="ECO:0000313" key="7">
    <source>
        <dbReference type="Proteomes" id="UP001529510"/>
    </source>
</evidence>
<dbReference type="InterPro" id="IPR043502">
    <property type="entry name" value="DNA/RNA_pol_sf"/>
</dbReference>
<evidence type="ECO:0000256" key="1">
    <source>
        <dbReference type="ARBA" id="ARBA00010879"/>
    </source>
</evidence>
<dbReference type="InterPro" id="IPR043128">
    <property type="entry name" value="Rev_trsase/Diguanyl_cyclase"/>
</dbReference>
<feature type="compositionally biased region" description="Polar residues" evidence="4">
    <location>
        <begin position="386"/>
        <end position="400"/>
    </location>
</feature>
<proteinExistence type="inferred from homology"/>